<dbReference type="Gene3D" id="3.30.70.270">
    <property type="match status" value="1"/>
</dbReference>
<dbReference type="FunFam" id="3.30.70.270:FF:000001">
    <property type="entry name" value="Diguanylate cyclase domain protein"/>
    <property type="match status" value="1"/>
</dbReference>
<dbReference type="InterPro" id="IPR029787">
    <property type="entry name" value="Nucleotide_cyclase"/>
</dbReference>
<dbReference type="SMART" id="SM00267">
    <property type="entry name" value="GGDEF"/>
    <property type="match status" value="1"/>
</dbReference>
<dbReference type="Pfam" id="PF00990">
    <property type="entry name" value="GGDEF"/>
    <property type="match status" value="1"/>
</dbReference>
<gene>
    <name evidence="3" type="ORF">I7X39_17630</name>
</gene>
<dbReference type="Proteomes" id="UP000613266">
    <property type="component" value="Unassembled WGS sequence"/>
</dbReference>
<dbReference type="RefSeq" id="WP_198112485.1">
    <property type="nucleotide sequence ID" value="NZ_JAEDAK010000014.1"/>
</dbReference>
<evidence type="ECO:0000313" key="3">
    <source>
        <dbReference type="EMBL" id="MBH9578716.1"/>
    </source>
</evidence>
<dbReference type="GO" id="GO:0052621">
    <property type="term" value="F:diguanylate cyclase activity"/>
    <property type="evidence" value="ECO:0007669"/>
    <property type="project" value="UniProtKB-EC"/>
</dbReference>
<evidence type="ECO:0000256" key="1">
    <source>
        <dbReference type="ARBA" id="ARBA00012528"/>
    </source>
</evidence>
<keyword evidence="4" id="KW-1185">Reference proteome</keyword>
<evidence type="ECO:0000259" key="2">
    <source>
        <dbReference type="PROSITE" id="PS50887"/>
    </source>
</evidence>
<feature type="domain" description="GGDEF" evidence="2">
    <location>
        <begin position="83"/>
        <end position="218"/>
    </location>
</feature>
<dbReference type="InterPro" id="IPR000160">
    <property type="entry name" value="GGDEF_dom"/>
</dbReference>
<organism evidence="3 4">
    <name type="scientific">Inhella proteolytica</name>
    <dbReference type="NCBI Taxonomy" id="2795029"/>
    <lineage>
        <taxon>Bacteria</taxon>
        <taxon>Pseudomonadati</taxon>
        <taxon>Pseudomonadota</taxon>
        <taxon>Betaproteobacteria</taxon>
        <taxon>Burkholderiales</taxon>
        <taxon>Sphaerotilaceae</taxon>
        <taxon>Inhella</taxon>
    </lineage>
</organism>
<dbReference type="GO" id="GO:0005886">
    <property type="term" value="C:plasma membrane"/>
    <property type="evidence" value="ECO:0007669"/>
    <property type="project" value="TreeGrafter"/>
</dbReference>
<proteinExistence type="predicted"/>
<dbReference type="CDD" id="cd01949">
    <property type="entry name" value="GGDEF"/>
    <property type="match status" value="1"/>
</dbReference>
<dbReference type="AlphaFoldDB" id="A0A931NHX8"/>
<dbReference type="InterPro" id="IPR043128">
    <property type="entry name" value="Rev_trsase/Diguanyl_cyclase"/>
</dbReference>
<evidence type="ECO:0000313" key="4">
    <source>
        <dbReference type="Proteomes" id="UP000613266"/>
    </source>
</evidence>
<accession>A0A931NHX8</accession>
<dbReference type="NCBIfam" id="TIGR00254">
    <property type="entry name" value="GGDEF"/>
    <property type="match status" value="1"/>
</dbReference>
<comment type="caution">
    <text evidence="3">The sequence shown here is derived from an EMBL/GenBank/DDBJ whole genome shotgun (WGS) entry which is preliminary data.</text>
</comment>
<name>A0A931NHX8_9BURK</name>
<dbReference type="GO" id="GO:0043709">
    <property type="term" value="P:cell adhesion involved in single-species biofilm formation"/>
    <property type="evidence" value="ECO:0007669"/>
    <property type="project" value="TreeGrafter"/>
</dbReference>
<dbReference type="PANTHER" id="PTHR45138:SF24">
    <property type="entry name" value="DIGUANYLATE CYCLASE DGCC-RELATED"/>
    <property type="match status" value="1"/>
</dbReference>
<dbReference type="EMBL" id="JAEDAK010000014">
    <property type="protein sequence ID" value="MBH9578716.1"/>
    <property type="molecule type" value="Genomic_DNA"/>
</dbReference>
<dbReference type="GO" id="GO:1902201">
    <property type="term" value="P:negative regulation of bacterial-type flagellum-dependent cell motility"/>
    <property type="evidence" value="ECO:0007669"/>
    <property type="project" value="TreeGrafter"/>
</dbReference>
<dbReference type="InterPro" id="IPR050469">
    <property type="entry name" value="Diguanylate_Cyclase"/>
</dbReference>
<dbReference type="SUPFAM" id="SSF55073">
    <property type="entry name" value="Nucleotide cyclase"/>
    <property type="match status" value="1"/>
</dbReference>
<dbReference type="PROSITE" id="PS50887">
    <property type="entry name" value="GGDEF"/>
    <property type="match status" value="1"/>
</dbReference>
<reference evidence="3" key="1">
    <citation type="submission" date="2020-12" db="EMBL/GenBank/DDBJ databases">
        <title>The genome sequence of Inhella sp. 1Y17.</title>
        <authorList>
            <person name="Liu Y."/>
        </authorList>
    </citation>
    <scope>NUCLEOTIDE SEQUENCE</scope>
    <source>
        <strain evidence="3">1Y17</strain>
    </source>
</reference>
<dbReference type="EC" id="2.7.7.65" evidence="1"/>
<protein>
    <recommendedName>
        <fullName evidence="1">diguanylate cyclase</fullName>
        <ecNumber evidence="1">2.7.7.65</ecNumber>
    </recommendedName>
</protein>
<dbReference type="PANTHER" id="PTHR45138">
    <property type="entry name" value="REGULATORY COMPONENTS OF SENSORY TRANSDUCTION SYSTEM"/>
    <property type="match status" value="1"/>
</dbReference>
<sequence>MTVSDPGPLPALRQLDLDRALQLLDQAGALLPDAEPYSVAWLQGIIDALADLSNRDPLTGLSNRRNFEMQLTREIDRVARSGEAALLLVLDIDHFKKVNDTHGHAAGDLVIKAVADAIAQAVRPMDTVARVGGEEFAVVLPNCSVSFGPTVAERIRANVAATEITISPGQKLQVTVSLGGAFAPQWVRSSPLLWMERADRQLYRAKAEGRNRACLEPQVESVVSADEKSMLFAVTPEETP</sequence>